<comment type="similarity">
    <text evidence="3">Belongs to the EBP2 family.</text>
</comment>
<comment type="subcellular location">
    <subcellularLocation>
        <location evidence="2">Nucleus</location>
        <location evidence="2">Nucleolus</location>
    </subcellularLocation>
</comment>
<reference evidence="8" key="1">
    <citation type="submission" date="2009-03" db="EMBL/GenBank/DDBJ databases">
        <title>Caligus rogercresseyi ESTs and full-length cDNAs.</title>
        <authorList>
            <person name="Yasuike M."/>
            <person name="von Schalburg K."/>
            <person name="Cooper G."/>
            <person name="Leong J."/>
            <person name="Jones S.R.M."/>
            <person name="Koop B.F."/>
        </authorList>
    </citation>
    <scope>NUCLEOTIDE SEQUENCE</scope>
    <source>
        <tissue evidence="8">Whole body</tissue>
    </source>
</reference>
<proteinExistence type="evidence at transcript level"/>
<dbReference type="EMBL" id="BT075806">
    <property type="protein sequence ID" value="ACO10230.1"/>
    <property type="molecule type" value="mRNA"/>
</dbReference>
<dbReference type="GO" id="GO:0042273">
    <property type="term" value="P:ribosomal large subunit biogenesis"/>
    <property type="evidence" value="ECO:0007669"/>
    <property type="project" value="TreeGrafter"/>
</dbReference>
<dbReference type="AlphaFoldDB" id="C1BMH7"/>
<dbReference type="GO" id="GO:0034399">
    <property type="term" value="C:nuclear periphery"/>
    <property type="evidence" value="ECO:0007669"/>
    <property type="project" value="TreeGrafter"/>
</dbReference>
<evidence type="ECO:0000256" key="2">
    <source>
        <dbReference type="ARBA" id="ARBA00004604"/>
    </source>
</evidence>
<dbReference type="GO" id="GO:0030687">
    <property type="term" value="C:preribosome, large subunit precursor"/>
    <property type="evidence" value="ECO:0007669"/>
    <property type="project" value="TreeGrafter"/>
</dbReference>
<evidence type="ECO:0000256" key="7">
    <source>
        <dbReference type="SAM" id="MobiDB-lite"/>
    </source>
</evidence>
<feature type="compositionally biased region" description="Basic residues" evidence="7">
    <location>
        <begin position="284"/>
        <end position="306"/>
    </location>
</feature>
<dbReference type="GO" id="GO:0006364">
    <property type="term" value="P:rRNA processing"/>
    <property type="evidence" value="ECO:0007669"/>
    <property type="project" value="TreeGrafter"/>
</dbReference>
<feature type="compositionally biased region" description="Basic and acidic residues" evidence="7">
    <location>
        <begin position="248"/>
        <end position="257"/>
    </location>
</feature>
<organism evidence="8">
    <name type="scientific">Caligus rogercresseyi</name>
    <name type="common">Sea louse</name>
    <dbReference type="NCBI Taxonomy" id="217165"/>
    <lineage>
        <taxon>Eukaryota</taxon>
        <taxon>Metazoa</taxon>
        <taxon>Ecdysozoa</taxon>
        <taxon>Arthropoda</taxon>
        <taxon>Crustacea</taxon>
        <taxon>Multicrustacea</taxon>
        <taxon>Hexanauplia</taxon>
        <taxon>Copepoda</taxon>
        <taxon>Siphonostomatoida</taxon>
        <taxon>Caligidae</taxon>
        <taxon>Caligus</taxon>
    </lineage>
</organism>
<dbReference type="InterPro" id="IPR008610">
    <property type="entry name" value="Ebp2"/>
</dbReference>
<keyword evidence="6" id="KW-0539">Nucleus</keyword>
<gene>
    <name evidence="8" type="primary">EBP2</name>
</gene>
<sequence length="306" mass="34894">MTATEEMNTMDVQDSDVEIDSDEELQEALAAGLLKPGLNTVVNAKKRILTNNVSGLQAKLGELEKSLPWIERLDMLNKPAPLAPELANEELSHKTQREKVLKLAKRKNIEDDPIHNDFKREMIFYRQAQAAVLEAIPRLRSMGVPTQRPSDYFAQMLKADAHMNKIREKLLSKQVVEERIEKVRKLRELKKYGKQVQVEVQQKRHKEKREMLEEVKKFRKGKIDTLDFLEEGGSGGKKKSKKSSSVDMKNKFKDKKFGFGGKKRGTKMNTKDSTNDFKPPRSGGAKKKGAAAKRPGKLRRQKSGRK</sequence>
<evidence type="ECO:0000256" key="3">
    <source>
        <dbReference type="ARBA" id="ARBA00007336"/>
    </source>
</evidence>
<evidence type="ECO:0000313" key="8">
    <source>
        <dbReference type="EMBL" id="ACO10230.1"/>
    </source>
</evidence>
<name>C1BMH7_CALRO</name>
<accession>C1BMH7</accession>
<evidence type="ECO:0000256" key="6">
    <source>
        <dbReference type="ARBA" id="ARBA00023242"/>
    </source>
</evidence>
<comment type="function">
    <text evidence="1">Required for the processing of the 27S pre-rRNA.</text>
</comment>
<evidence type="ECO:0000256" key="1">
    <source>
        <dbReference type="ARBA" id="ARBA00003387"/>
    </source>
</evidence>
<dbReference type="PANTHER" id="PTHR13028">
    <property type="entry name" value="RRNA PROCESSING PROTEIN EBNA1-BINDING PROTEIN-RELATED"/>
    <property type="match status" value="1"/>
</dbReference>
<evidence type="ECO:0000256" key="4">
    <source>
        <dbReference type="ARBA" id="ARBA00022517"/>
    </source>
</evidence>
<dbReference type="GO" id="GO:0005730">
    <property type="term" value="C:nucleolus"/>
    <property type="evidence" value="ECO:0007669"/>
    <property type="project" value="UniProtKB-SubCell"/>
</dbReference>
<evidence type="ECO:0000256" key="5">
    <source>
        <dbReference type="ARBA" id="ARBA00023054"/>
    </source>
</evidence>
<dbReference type="Pfam" id="PF05890">
    <property type="entry name" value="Ebp2"/>
    <property type="match status" value="1"/>
</dbReference>
<feature type="compositionally biased region" description="Basic and acidic residues" evidence="7">
    <location>
        <begin position="269"/>
        <end position="279"/>
    </location>
</feature>
<keyword evidence="5" id="KW-0175">Coiled coil</keyword>
<keyword evidence="4" id="KW-0690">Ribosome biogenesis</keyword>
<feature type="region of interest" description="Disordered" evidence="7">
    <location>
        <begin position="228"/>
        <end position="306"/>
    </location>
</feature>
<protein>
    <submittedName>
        <fullName evidence="8">Probable rRNA-processing protein EBP2 homolog</fullName>
    </submittedName>
</protein>
<dbReference type="PANTHER" id="PTHR13028:SF0">
    <property type="entry name" value="RRNA-PROCESSING PROTEIN EBP2-RELATED"/>
    <property type="match status" value="1"/>
</dbReference>